<feature type="transmembrane region" description="Helical" evidence="6">
    <location>
        <begin position="279"/>
        <end position="299"/>
    </location>
</feature>
<feature type="transmembrane region" description="Helical" evidence="6">
    <location>
        <begin position="306"/>
        <end position="326"/>
    </location>
</feature>
<dbReference type="STRING" id="1302690.BUE76_21365"/>
<evidence type="ECO:0000256" key="6">
    <source>
        <dbReference type="SAM" id="Phobius"/>
    </source>
</evidence>
<dbReference type="EMBL" id="FQUO01000010">
    <property type="protein sequence ID" value="SHF60329.1"/>
    <property type="molecule type" value="Genomic_DNA"/>
</dbReference>
<keyword evidence="5 6" id="KW-0472">Membrane</keyword>
<evidence type="ECO:0000313" key="9">
    <source>
        <dbReference type="Proteomes" id="UP000184368"/>
    </source>
</evidence>
<dbReference type="PANTHER" id="PTHR43646:SF2">
    <property type="entry name" value="GLYCOSYLTRANSFERASE 2-LIKE DOMAIN-CONTAINING PROTEIN"/>
    <property type="match status" value="1"/>
</dbReference>
<evidence type="ECO:0000313" key="8">
    <source>
        <dbReference type="EMBL" id="SHF60329.1"/>
    </source>
</evidence>
<dbReference type="InterPro" id="IPR029044">
    <property type="entry name" value="Nucleotide-diphossugar_trans"/>
</dbReference>
<reference evidence="8 9" key="1">
    <citation type="submission" date="2016-11" db="EMBL/GenBank/DDBJ databases">
        <authorList>
            <person name="Jaros S."/>
            <person name="Januszkiewicz K."/>
            <person name="Wedrychowicz H."/>
        </authorList>
    </citation>
    <scope>NUCLEOTIDE SEQUENCE [LARGE SCALE GENOMIC DNA]</scope>
    <source>
        <strain evidence="8 9">DSM 26897</strain>
    </source>
</reference>
<keyword evidence="6" id="KW-0812">Transmembrane</keyword>
<organism evidence="8 9">
    <name type="scientific">Cnuella takakiae</name>
    <dbReference type="NCBI Taxonomy" id="1302690"/>
    <lineage>
        <taxon>Bacteria</taxon>
        <taxon>Pseudomonadati</taxon>
        <taxon>Bacteroidota</taxon>
        <taxon>Chitinophagia</taxon>
        <taxon>Chitinophagales</taxon>
        <taxon>Chitinophagaceae</taxon>
        <taxon>Cnuella</taxon>
    </lineage>
</organism>
<dbReference type="AlphaFoldDB" id="A0A1M5D017"/>
<name>A0A1M5D017_9BACT</name>
<feature type="transmembrane region" description="Helical" evidence="6">
    <location>
        <begin position="338"/>
        <end position="359"/>
    </location>
</feature>
<sequence>MLWAVSLLLLLGYSLLIAYYQMYWRRVPVFQPQPAAAPPFISVIIAARNEAAHLPLLLEALNGQTLPTSRFEVIVVDDYSTDNTAAAVRCFLSERVRMIQPIVGANQSSKKKAIEAGVAQAKGSLVVVTDADCLPPPRWLELMTGFYCQKRPAFIVAPVCFTANNTLLGIFQSLDFMMLQGITAASVQAGAHSMCNGANLAYEREAFHQVGGFTGIDARASGDDMLLLYKIWQKQPLRIHYLRHPGAIMPTPAQQSWRSFFRQRIRWSSKATYYQDKRITAVLFFVYGFNCWVGALLITAFFQPQYWIAALTCLATKTAVEMTFLFPVARFFRQQALLWYFPLLQPLHIGYTIAIGLLSRKKSYEWKGRRTQ</sequence>
<keyword evidence="4 8" id="KW-0808">Transferase</keyword>
<accession>A0A1M5D017</accession>
<evidence type="ECO:0000259" key="7">
    <source>
        <dbReference type="Pfam" id="PF00535"/>
    </source>
</evidence>
<keyword evidence="9" id="KW-1185">Reference proteome</keyword>
<dbReference type="Proteomes" id="UP000184368">
    <property type="component" value="Unassembled WGS sequence"/>
</dbReference>
<keyword evidence="3" id="KW-0328">Glycosyltransferase</keyword>
<evidence type="ECO:0000256" key="4">
    <source>
        <dbReference type="ARBA" id="ARBA00022679"/>
    </source>
</evidence>
<protein>
    <submittedName>
        <fullName evidence="8">Glycosyltransferase, catalytic subunit of cellulose synthase and poly-beta-1,6-N-acetylglucosamine synthase</fullName>
    </submittedName>
</protein>
<keyword evidence="6" id="KW-1133">Transmembrane helix</keyword>
<evidence type="ECO:0000256" key="1">
    <source>
        <dbReference type="ARBA" id="ARBA00004236"/>
    </source>
</evidence>
<comment type="subcellular location">
    <subcellularLocation>
        <location evidence="1">Cell membrane</location>
    </subcellularLocation>
</comment>
<evidence type="ECO:0000256" key="2">
    <source>
        <dbReference type="ARBA" id="ARBA00022475"/>
    </source>
</evidence>
<dbReference type="PANTHER" id="PTHR43646">
    <property type="entry name" value="GLYCOSYLTRANSFERASE"/>
    <property type="match status" value="1"/>
</dbReference>
<dbReference type="OrthoDB" id="9805625at2"/>
<dbReference type="Gene3D" id="3.90.550.10">
    <property type="entry name" value="Spore Coat Polysaccharide Biosynthesis Protein SpsA, Chain A"/>
    <property type="match status" value="1"/>
</dbReference>
<dbReference type="InterPro" id="IPR001173">
    <property type="entry name" value="Glyco_trans_2-like"/>
</dbReference>
<keyword evidence="2" id="KW-1003">Cell membrane</keyword>
<dbReference type="GO" id="GO:0005886">
    <property type="term" value="C:plasma membrane"/>
    <property type="evidence" value="ECO:0007669"/>
    <property type="project" value="UniProtKB-SubCell"/>
</dbReference>
<feature type="domain" description="Glycosyltransferase 2-like" evidence="7">
    <location>
        <begin position="42"/>
        <end position="210"/>
    </location>
</feature>
<evidence type="ECO:0000256" key="3">
    <source>
        <dbReference type="ARBA" id="ARBA00022676"/>
    </source>
</evidence>
<proteinExistence type="predicted"/>
<dbReference type="RefSeq" id="WP_073044105.1">
    <property type="nucleotide sequence ID" value="NZ_FQUO01000010.1"/>
</dbReference>
<evidence type="ECO:0000256" key="5">
    <source>
        <dbReference type="ARBA" id="ARBA00023136"/>
    </source>
</evidence>
<dbReference type="Pfam" id="PF00535">
    <property type="entry name" value="Glycos_transf_2"/>
    <property type="match status" value="1"/>
</dbReference>
<dbReference type="GO" id="GO:0016757">
    <property type="term" value="F:glycosyltransferase activity"/>
    <property type="evidence" value="ECO:0007669"/>
    <property type="project" value="UniProtKB-KW"/>
</dbReference>
<dbReference type="SUPFAM" id="SSF53448">
    <property type="entry name" value="Nucleotide-diphospho-sugar transferases"/>
    <property type="match status" value="1"/>
</dbReference>
<gene>
    <name evidence="8" type="ORF">SAMN05444008_11021</name>
</gene>